<dbReference type="InterPro" id="IPR003961">
    <property type="entry name" value="FN3_dom"/>
</dbReference>
<dbReference type="InterPro" id="IPR036852">
    <property type="entry name" value="Peptidase_S8/S53_dom_sf"/>
</dbReference>
<proteinExistence type="inferred from homology"/>
<dbReference type="SUPFAM" id="SSF49265">
    <property type="entry name" value="Fibronectin type III"/>
    <property type="match status" value="1"/>
</dbReference>
<dbReference type="Gene3D" id="3.40.50.200">
    <property type="entry name" value="Peptidase S8/S53 domain"/>
    <property type="match status" value="1"/>
</dbReference>
<dbReference type="PRINTS" id="PR00723">
    <property type="entry name" value="SUBTILISIN"/>
</dbReference>
<feature type="active site" description="Charge relay system" evidence="5">
    <location>
        <position position="597"/>
    </location>
</feature>
<dbReference type="PANTHER" id="PTHR43806:SF11">
    <property type="entry name" value="CEREVISIN-RELATED"/>
    <property type="match status" value="1"/>
</dbReference>
<dbReference type="InterPro" id="IPR008979">
    <property type="entry name" value="Galactose-bd-like_sf"/>
</dbReference>
<feature type="region of interest" description="Disordered" evidence="6">
    <location>
        <begin position="1"/>
        <end position="27"/>
    </location>
</feature>
<dbReference type="InterPro" id="IPR023828">
    <property type="entry name" value="Peptidase_S8_Ser-AS"/>
</dbReference>
<dbReference type="RefSeq" id="WP_177233652.1">
    <property type="nucleotide sequence ID" value="NZ_FOIJ01000007.1"/>
</dbReference>
<dbReference type="PROSITE" id="PS51892">
    <property type="entry name" value="SUBTILASE"/>
    <property type="match status" value="1"/>
</dbReference>
<dbReference type="GO" id="GO:0006508">
    <property type="term" value="P:proteolysis"/>
    <property type="evidence" value="ECO:0007669"/>
    <property type="project" value="UniProtKB-KW"/>
</dbReference>
<dbReference type="PANTHER" id="PTHR43806">
    <property type="entry name" value="PEPTIDASE S8"/>
    <property type="match status" value="1"/>
</dbReference>
<evidence type="ECO:0000256" key="3">
    <source>
        <dbReference type="ARBA" id="ARBA00022801"/>
    </source>
</evidence>
<dbReference type="InterPro" id="IPR034058">
    <property type="entry name" value="TagA/B/C/D_pept_dom"/>
</dbReference>
<dbReference type="Gene3D" id="2.60.120.380">
    <property type="match status" value="1"/>
</dbReference>
<name>A0A1I0JF76_9BACT</name>
<dbReference type="Gene3D" id="2.60.40.10">
    <property type="entry name" value="Immunoglobulins"/>
    <property type="match status" value="4"/>
</dbReference>
<dbReference type="InterPro" id="IPR000209">
    <property type="entry name" value="Peptidase_S8/S53_dom"/>
</dbReference>
<evidence type="ECO:0000256" key="5">
    <source>
        <dbReference type="PROSITE-ProRule" id="PRU01240"/>
    </source>
</evidence>
<dbReference type="PROSITE" id="PS00138">
    <property type="entry name" value="SUBTILASE_SER"/>
    <property type="match status" value="1"/>
</dbReference>
<dbReference type="PROSITE" id="PS50853">
    <property type="entry name" value="FN3"/>
    <property type="match status" value="1"/>
</dbReference>
<accession>A0A1I0JF76</accession>
<sequence>MALLACEGPGSLPSPQSPGEPRASAPLHKVQLSAAQAARWAQRGTPSQLIGDYGSFQLVRVEAPVLAALPASETGELKDESNQLLLNAGVIDTASAHGQSLRGMKSRAAGKRLHLVQFAGPILPEWYQALEATGVQIVTYIPHNAYLVYGGADAMGRLEAHVREARAIQWDGGYLDDYKLHPSVLKASTPTYTVQLVRDERENATTLELIRQLQSREGRIREVPGYVNVAASLTLPQLYDIASRPDVVSIQPYFTPRKVDERQDMILAGQITGNGPSGPGYLAWLASKGFTQAQFNGSGFGVDVSDSGLDNGTQLPNHFGLYTAGDVTATGRVAYNRLEGTANSGSTLQGCDGHGTLNAHIIAGYSSLTGEPFTDGTGFTHGLGVAPFVRVGSSVVFDPEDFTHPDYEDLQSRAYRDGMRISSNSWGAEDNGYGADAQAYDALVRDAQPTGSAVPVAGNQEMVILFAAGNFGSYANTVGAPATAKNVITVGASENARAFGAADLCDTPDSEANSLHDIASFSSRGPTSDGRKKPDLMAPGTHVAGGVAQEAGQRAHPPASATGKALGCFTAEGVCGGPQNEYYPVGQQWYTASSGTSHSAPAVAGGAALVRQYFINQGLPPPSPAMTKAYLMNSARYMTGTGANDNLFSNNQGMGLMDLGFAFDGTLRVLSDQESSQLFTASGQRRAFAGAVQDASRPFRVTLAWTDAPGSTTGSAWKNNLDLAVTVGGATYKGNVFNKGASVTGGGADEKNNVESVFLPAGTSGPFTVTVTATNINSDGVPGNGSVLDQDFALVVYNNCSTPGALPTGVTATATGANRIEVGWTPNGPASRYTVSRATSPGGPYTFLSEVTAPPYADTQVSGGTTYYYVVRGVACTESAPSAEASATAMGTCTYLPTFAGLTSVTNAGAATCGTSLDWGAAAPGCGGAVSYSIYRSTAQGFTPSAINRIATGVTGTQFADTLNLTSGTVYHYVVRATETSATGTVEETNTVMKSSVTTGAITPGVRYFDDFDAHRPTNASAYWTSASTTGSTQTLNIVDGCHYQSATKAYRFGSTSTACGTTYPAGTEVNLVLGGNGSVADINGFSIPFRAVTPELTFNVWYHLDTNYDGITLAYNTTSAGSPWIDVSDAPSTTAPYISEGGYDGVLSSNVSRRVWTGSNKGAHGALKSVTLNLKALAGKKVWFAFRAYSDSIYNAEGFYVDNVRLTADSAATCTTSVPPPGPAVSYQLSALPVYFSAGTPVTFTVTALDAVGQTATGYTGSASFTSTDAQAVLPSPVAFTAGVARNVPITFKTVGTQSVTATGVEEPSLKHSASATVTAGPASRLVFLTQPPPGATAGSAFSGSIRVGLVDAFGNAVSSGLHGVTMALGNNPGGSTLSGTTTATTSSGVATFSFLSLNKTGNGYTLVASSPGLTSVTSTGISISPAGASKLAFLTPPTGGTAGQALSPALQVEVLDPFDNRVPSTFSVTLEVNTHPAGGTLSGTKTVSAVNGVATFSNLSLDKAGTGYKLTATSGSRTQAVSPAFNIAAGAASRVRFTQQPASATVGAPLSPAVQVTLQDAFGNTAAQSALPITVALGNGQGGALLGGTTTVNAVAGVASFSTLSVNRPGTGYVLTASASGLTPDTSAAFAITAGAPAQLAITASPSAPVAAGAAFPARVEVRDSNGHVVTGASVQVTLTLDSAPGATLGGTTTVTTVNGVASFTGLSVDKAGTGYSLLASAPGLPSVLSGAFGVTPGPAVKLGFLTQPSATAAGADMVPDVRVAFQDAHGNTVTASPPPIALALETSVPGAVVGYTGTATANGVVTFNHLTVNKKGTGYRLRASSGAFATLSEPFEVTAGTAARLVFLTPPANTQAGEVLAPVEVEFQDAEGNRDTHASGSVKLRLGGPSGGTLEGTFIVSALQGVATFSSLSIRQAAQGYTLIAQSGALPEATSAAFHITPGPAKALAFRVQPSTGVAGAVFTPAVKAAITDAYGNTVPDAAAQVTLALETNPSGGTLLGTATVAAVQGVATFTDLSIPRAGTGYTLTAASGSLTGASSTAFDILPGARSRLAFKLQPQSTVAGNPLGTVSVEFQDALGNRVASSLPIHLKVQDRPGVTLMGTPTVNANDGIATFDTLSIRQAGEGYRLTAQADGTAEASSTAFTLVPGPAAALVFTVQPGAARVGALLEPAIRVSFQDAFGNLATSAWEAVTLTLGTNPGGGTLSGSRTVSPVQGMATFANLSIDRAGVGYALKANSGTLPAVESQPFTVSEQPAARLVFRPLPDAGRFTAGVPFSVQVEVQDAQGRALASDGLGVTLSLGENPGHGTLEGPVTATTVHGVATFGNLSLRKAAAAYTLLASATGVQGAASTPFTVVAGPAARLTLELPSSVSAGQGVEIASTAVDAYDNLARTYGGTVQASSSDAQAVLPAVTAFVQGALPSGATVTFRGKGLVSLTLTDTGNPLLTVTAQTTVTPFAQPTVAVTEPRGGTTVSGQVKLTAEGTVAAGTTLAQLSLLVDGQQAATGTGAVLTATWDSAAAAPGEHIITAVITDGAGNMAVSAPVSVTVKGSGSGSGCGATSGADASCWLGVLALSRYAFGRRRRAQAA</sequence>
<dbReference type="CDD" id="cd04842">
    <property type="entry name" value="Peptidases_S8_Kp43_protease"/>
    <property type="match status" value="1"/>
</dbReference>
<evidence type="ECO:0000259" key="7">
    <source>
        <dbReference type="PROSITE" id="PS50853"/>
    </source>
</evidence>
<dbReference type="InterPro" id="IPR036116">
    <property type="entry name" value="FN3_sf"/>
</dbReference>
<keyword evidence="3 5" id="KW-0378">Hydrolase</keyword>
<evidence type="ECO:0000256" key="4">
    <source>
        <dbReference type="ARBA" id="ARBA00022825"/>
    </source>
</evidence>
<organism evidence="8 9">
    <name type="scientific">Stigmatella erecta</name>
    <dbReference type="NCBI Taxonomy" id="83460"/>
    <lineage>
        <taxon>Bacteria</taxon>
        <taxon>Pseudomonadati</taxon>
        <taxon>Myxococcota</taxon>
        <taxon>Myxococcia</taxon>
        <taxon>Myxococcales</taxon>
        <taxon>Cystobacterineae</taxon>
        <taxon>Archangiaceae</taxon>
        <taxon>Stigmatella</taxon>
    </lineage>
</organism>
<dbReference type="Proteomes" id="UP000199181">
    <property type="component" value="Unassembled WGS sequence"/>
</dbReference>
<reference evidence="9" key="1">
    <citation type="submission" date="2016-10" db="EMBL/GenBank/DDBJ databases">
        <authorList>
            <person name="Varghese N."/>
            <person name="Submissions S."/>
        </authorList>
    </citation>
    <scope>NUCLEOTIDE SEQUENCE [LARGE SCALE GENOMIC DNA]</scope>
    <source>
        <strain evidence="9">DSM 16858</strain>
    </source>
</reference>
<keyword evidence="4 5" id="KW-0720">Serine protease</keyword>
<dbReference type="GO" id="GO:0005615">
    <property type="term" value="C:extracellular space"/>
    <property type="evidence" value="ECO:0007669"/>
    <property type="project" value="TreeGrafter"/>
</dbReference>
<keyword evidence="2 5" id="KW-0645">Protease</keyword>
<dbReference type="SUPFAM" id="SSF52743">
    <property type="entry name" value="Subtilisin-like"/>
    <property type="match status" value="1"/>
</dbReference>
<dbReference type="InterPro" id="IPR013783">
    <property type="entry name" value="Ig-like_fold"/>
</dbReference>
<feature type="compositionally biased region" description="Low complexity" evidence="6">
    <location>
        <begin position="8"/>
        <end position="21"/>
    </location>
</feature>
<feature type="domain" description="Fibronectin type-III" evidence="7">
    <location>
        <begin position="806"/>
        <end position="892"/>
    </location>
</feature>
<evidence type="ECO:0000256" key="1">
    <source>
        <dbReference type="ARBA" id="ARBA00011073"/>
    </source>
</evidence>
<dbReference type="GO" id="GO:0004252">
    <property type="term" value="F:serine-type endopeptidase activity"/>
    <property type="evidence" value="ECO:0007669"/>
    <property type="project" value="UniProtKB-UniRule"/>
</dbReference>
<evidence type="ECO:0000313" key="9">
    <source>
        <dbReference type="Proteomes" id="UP000199181"/>
    </source>
</evidence>
<evidence type="ECO:0000256" key="2">
    <source>
        <dbReference type="ARBA" id="ARBA00022670"/>
    </source>
</evidence>
<dbReference type="SUPFAM" id="SSF49785">
    <property type="entry name" value="Galactose-binding domain-like"/>
    <property type="match status" value="1"/>
</dbReference>
<feature type="active site" description="Charge relay system" evidence="5">
    <location>
        <position position="306"/>
    </location>
</feature>
<dbReference type="InterPro" id="IPR015500">
    <property type="entry name" value="Peptidase_S8_subtilisin-rel"/>
</dbReference>
<evidence type="ECO:0000313" key="8">
    <source>
        <dbReference type="EMBL" id="SEU08736.1"/>
    </source>
</evidence>
<keyword evidence="9" id="KW-1185">Reference proteome</keyword>
<gene>
    <name evidence="8" type="ORF">SAMN05443639_107215</name>
</gene>
<feature type="region of interest" description="Disordered" evidence="6">
    <location>
        <begin position="515"/>
        <end position="542"/>
    </location>
</feature>
<evidence type="ECO:0000256" key="6">
    <source>
        <dbReference type="SAM" id="MobiDB-lite"/>
    </source>
</evidence>
<comment type="similarity">
    <text evidence="1 5">Belongs to the peptidase S8 family.</text>
</comment>
<protein>
    <submittedName>
        <fullName evidence="8">Subtilase family protein</fullName>
    </submittedName>
</protein>
<dbReference type="Pfam" id="PF17957">
    <property type="entry name" value="Big_7"/>
    <property type="match status" value="1"/>
</dbReference>
<feature type="active site" description="Charge relay system" evidence="5">
    <location>
        <position position="354"/>
    </location>
</feature>
<dbReference type="Pfam" id="PF00082">
    <property type="entry name" value="Peptidase_S8"/>
    <property type="match status" value="1"/>
</dbReference>
<dbReference type="EMBL" id="FOIJ01000007">
    <property type="protein sequence ID" value="SEU08736.1"/>
    <property type="molecule type" value="Genomic_DNA"/>
</dbReference>
<dbReference type="InterPro" id="IPR050131">
    <property type="entry name" value="Peptidase_S8_subtilisin-like"/>
</dbReference>